<comment type="caution">
    <text evidence="5">The sequence shown here is derived from an EMBL/GenBank/DDBJ whole genome shotgun (WGS) entry which is preliminary data.</text>
</comment>
<reference evidence="5 6" key="1">
    <citation type="submission" date="2020-05" db="EMBL/GenBank/DDBJ databases">
        <title>Identification and distribution of gene clusters putatively required for synthesis of sphingolipid metabolism inhibitors in phylogenetically diverse species of the filamentous fungus Fusarium.</title>
        <authorList>
            <person name="Kim H.-S."/>
            <person name="Busman M."/>
            <person name="Brown D.W."/>
            <person name="Divon H."/>
            <person name="Uhlig S."/>
            <person name="Proctor R.H."/>
        </authorList>
    </citation>
    <scope>NUCLEOTIDE SEQUENCE [LARGE SCALE GENOMIC DNA]</scope>
    <source>
        <strain evidence="5 6">NRRL 25196</strain>
    </source>
</reference>
<proteinExistence type="predicted"/>
<accession>A0A8H5JDV7</accession>
<dbReference type="GO" id="GO:0000976">
    <property type="term" value="F:transcription cis-regulatory region binding"/>
    <property type="evidence" value="ECO:0007669"/>
    <property type="project" value="TreeGrafter"/>
</dbReference>
<dbReference type="Proteomes" id="UP000574317">
    <property type="component" value="Unassembled WGS sequence"/>
</dbReference>
<evidence type="ECO:0000259" key="4">
    <source>
        <dbReference type="PROSITE" id="PS50048"/>
    </source>
</evidence>
<evidence type="ECO:0000256" key="2">
    <source>
        <dbReference type="ARBA" id="ARBA00023242"/>
    </source>
</evidence>
<dbReference type="PROSITE" id="PS50048">
    <property type="entry name" value="ZN2_CY6_FUNGAL_2"/>
    <property type="match status" value="1"/>
</dbReference>
<evidence type="ECO:0000256" key="1">
    <source>
        <dbReference type="ARBA" id="ARBA00004123"/>
    </source>
</evidence>
<dbReference type="GO" id="GO:0005634">
    <property type="term" value="C:nucleus"/>
    <property type="evidence" value="ECO:0007669"/>
    <property type="project" value="UniProtKB-SubCell"/>
</dbReference>
<feature type="domain" description="Zn(2)-C6 fungal-type" evidence="4">
    <location>
        <begin position="91"/>
        <end position="119"/>
    </location>
</feature>
<dbReference type="GO" id="GO:0000981">
    <property type="term" value="F:DNA-binding transcription factor activity, RNA polymerase II-specific"/>
    <property type="evidence" value="ECO:0007669"/>
    <property type="project" value="InterPro"/>
</dbReference>
<feature type="compositionally biased region" description="Low complexity" evidence="3">
    <location>
        <begin position="149"/>
        <end position="203"/>
    </location>
</feature>
<sequence length="661" mass="73461">MSQSYLTSWQTFPHRMIPETEDIRKAHTTNRTSQEYFEPRAPRQWSLMPSRSHYKTEEIDRELPSTELRITNRGSKKKGKKVPSGPVADKPCHNCRRRRLRCDRQLPHCAKCDAKGVECLGYSQIFQWTGAVASRGRLAGQQSSAALYSPARPSTARSRASLSSVSSLSSNSPASTSSASSVASPSVPSSSPAFIAPSLSQVEEVTETSEAESGSEIDLFNDIDNNVGDENDDEDDAATPLASGDTQLVCTTIHNQNHPLASETSTPWVLVDPLYQDITSNHRQYLAYSYDVPDNPFRNLLKFTQAHPLLRQVIIAASATHMYNRSRPWLSSESLERGLGPRNLLMDALEAKHQVLRMLPSALQSIESIGGDIVLAAILFLINVELIESGKHNWKAHFDGAGKIMKLLGPVSDVDESLRDYIVSDCFIYYILESTFRPTDSGSHSYFESCQALQILGKTTNSYYCCPPQLLEIMLIAARLSNTKPDDVVSADMVTAAGAALLDRARNFDVIPWAQDIDLSTIPPTEQDPVLSRFRVATSHRLAICLYILHAIPAVGAWVGEDLADTIFSELHQVLSIIPDDDTNFKATTWVTFVFGACARTPEMKDWVTVQIKKLMLESPWGFLYAARDALQMLWSVQAEGMPMTSWVQTLRDLHMDFLIV</sequence>
<organism evidence="5 6">
    <name type="scientific">Fusarium napiforme</name>
    <dbReference type="NCBI Taxonomy" id="42672"/>
    <lineage>
        <taxon>Eukaryota</taxon>
        <taxon>Fungi</taxon>
        <taxon>Dikarya</taxon>
        <taxon>Ascomycota</taxon>
        <taxon>Pezizomycotina</taxon>
        <taxon>Sordariomycetes</taxon>
        <taxon>Hypocreomycetidae</taxon>
        <taxon>Hypocreales</taxon>
        <taxon>Nectriaceae</taxon>
        <taxon>Fusarium</taxon>
        <taxon>Fusarium fujikuroi species complex</taxon>
    </lineage>
</organism>
<dbReference type="GO" id="GO:0008270">
    <property type="term" value="F:zinc ion binding"/>
    <property type="evidence" value="ECO:0007669"/>
    <property type="project" value="InterPro"/>
</dbReference>
<feature type="compositionally biased region" description="Acidic residues" evidence="3">
    <location>
        <begin position="204"/>
        <end position="237"/>
    </location>
</feature>
<dbReference type="PANTHER" id="PTHR37534:SF51">
    <property type="entry name" value="ACRIFLAVINE SENSITIVITY CONTROL PROTEIN ACR-2"/>
    <property type="match status" value="1"/>
</dbReference>
<dbReference type="Pfam" id="PF00172">
    <property type="entry name" value="Zn_clus"/>
    <property type="match status" value="1"/>
</dbReference>
<dbReference type="InterPro" id="IPR021858">
    <property type="entry name" value="Fun_TF"/>
</dbReference>
<protein>
    <submittedName>
        <fullName evidence="5">Acriflavine sensitivity control ACR-2</fullName>
    </submittedName>
</protein>
<dbReference type="AlphaFoldDB" id="A0A8H5JDV7"/>
<dbReference type="EMBL" id="JAAOAO010000248">
    <property type="protein sequence ID" value="KAF5553560.1"/>
    <property type="molecule type" value="Genomic_DNA"/>
</dbReference>
<dbReference type="SUPFAM" id="SSF57701">
    <property type="entry name" value="Zn2/Cys6 DNA-binding domain"/>
    <property type="match status" value="1"/>
</dbReference>
<dbReference type="InterPro" id="IPR001138">
    <property type="entry name" value="Zn2Cys6_DnaBD"/>
</dbReference>
<dbReference type="InterPro" id="IPR036864">
    <property type="entry name" value="Zn2-C6_fun-type_DNA-bd_sf"/>
</dbReference>
<dbReference type="SMART" id="SM00066">
    <property type="entry name" value="GAL4"/>
    <property type="match status" value="1"/>
</dbReference>
<dbReference type="Gene3D" id="4.10.240.10">
    <property type="entry name" value="Zn(2)-C6 fungal-type DNA-binding domain"/>
    <property type="match status" value="1"/>
</dbReference>
<dbReference type="GO" id="GO:0045944">
    <property type="term" value="P:positive regulation of transcription by RNA polymerase II"/>
    <property type="evidence" value="ECO:0007669"/>
    <property type="project" value="TreeGrafter"/>
</dbReference>
<keyword evidence="6" id="KW-1185">Reference proteome</keyword>
<dbReference type="Pfam" id="PF11951">
    <property type="entry name" value="Fungal_trans_2"/>
    <property type="match status" value="1"/>
</dbReference>
<evidence type="ECO:0000313" key="6">
    <source>
        <dbReference type="Proteomes" id="UP000574317"/>
    </source>
</evidence>
<dbReference type="PANTHER" id="PTHR37534">
    <property type="entry name" value="TRANSCRIPTIONAL ACTIVATOR PROTEIN UGA3"/>
    <property type="match status" value="1"/>
</dbReference>
<gene>
    <name evidence="5" type="ORF">FNAPI_6721</name>
</gene>
<feature type="region of interest" description="Disordered" evidence="3">
    <location>
        <begin position="146"/>
        <end position="241"/>
    </location>
</feature>
<keyword evidence="2" id="KW-0539">Nucleus</keyword>
<name>A0A8H5JDV7_9HYPO</name>
<evidence type="ECO:0000256" key="3">
    <source>
        <dbReference type="SAM" id="MobiDB-lite"/>
    </source>
</evidence>
<comment type="subcellular location">
    <subcellularLocation>
        <location evidence="1">Nucleus</location>
    </subcellularLocation>
</comment>
<evidence type="ECO:0000313" key="5">
    <source>
        <dbReference type="EMBL" id="KAF5553560.1"/>
    </source>
</evidence>